<dbReference type="Proteomes" id="UP000250235">
    <property type="component" value="Unassembled WGS sequence"/>
</dbReference>
<reference evidence="1 2" key="1">
    <citation type="journal article" date="2015" name="Proc. Natl. Acad. Sci. U.S.A.">
        <title>The resurrection genome of Boea hygrometrica: A blueprint for survival of dehydration.</title>
        <authorList>
            <person name="Xiao L."/>
            <person name="Yang G."/>
            <person name="Zhang L."/>
            <person name="Yang X."/>
            <person name="Zhao S."/>
            <person name="Ji Z."/>
            <person name="Zhou Q."/>
            <person name="Hu M."/>
            <person name="Wang Y."/>
            <person name="Chen M."/>
            <person name="Xu Y."/>
            <person name="Jin H."/>
            <person name="Xiao X."/>
            <person name="Hu G."/>
            <person name="Bao F."/>
            <person name="Hu Y."/>
            <person name="Wan P."/>
            <person name="Li L."/>
            <person name="Deng X."/>
            <person name="Kuang T."/>
            <person name="Xiang C."/>
            <person name="Zhu J.K."/>
            <person name="Oliver M.J."/>
            <person name="He Y."/>
        </authorList>
    </citation>
    <scope>NUCLEOTIDE SEQUENCE [LARGE SCALE GENOMIC DNA]</scope>
    <source>
        <strain evidence="2">cv. XS01</strain>
    </source>
</reference>
<name>A0A2Z7CHS6_9LAMI</name>
<accession>A0A2Z7CHS6</accession>
<protein>
    <submittedName>
        <fullName evidence="1">Uncharacterized protein</fullName>
    </submittedName>
</protein>
<keyword evidence="2" id="KW-1185">Reference proteome</keyword>
<dbReference type="PANTHER" id="PTHR12815">
    <property type="entry name" value="SORTING AND ASSEMBLY MACHINERY SAMM50 PROTEIN FAMILY MEMBER"/>
    <property type="match status" value="1"/>
</dbReference>
<dbReference type="InterPro" id="IPR039910">
    <property type="entry name" value="D15-like"/>
</dbReference>
<evidence type="ECO:0000313" key="1">
    <source>
        <dbReference type="EMBL" id="KZV46213.1"/>
    </source>
</evidence>
<evidence type="ECO:0000313" key="2">
    <source>
        <dbReference type="Proteomes" id="UP000250235"/>
    </source>
</evidence>
<dbReference type="PANTHER" id="PTHR12815:SF42">
    <property type="entry name" value="BACTERIAL SURFACE ANTIGEN (D15) DOMAIN-CONTAINING PROTEIN"/>
    <property type="match status" value="1"/>
</dbReference>
<sequence length="118" mass="12941">MVVDHPSYDAFTLGGPYSVRGYNMGEIRAARNKLELAAEHRILVRKTHAYVSSGHGNDLRSSKDWKGNLTAVGTSHCAGVKLGLVRAEYAVDLNSGLPPYSSDLEKILISYPEFVFSQ</sequence>
<dbReference type="OrthoDB" id="906782at2759"/>
<dbReference type="GO" id="GO:0045037">
    <property type="term" value="P:protein import into chloroplast stroma"/>
    <property type="evidence" value="ECO:0007669"/>
    <property type="project" value="TreeGrafter"/>
</dbReference>
<organism evidence="1 2">
    <name type="scientific">Dorcoceras hygrometricum</name>
    <dbReference type="NCBI Taxonomy" id="472368"/>
    <lineage>
        <taxon>Eukaryota</taxon>
        <taxon>Viridiplantae</taxon>
        <taxon>Streptophyta</taxon>
        <taxon>Embryophyta</taxon>
        <taxon>Tracheophyta</taxon>
        <taxon>Spermatophyta</taxon>
        <taxon>Magnoliopsida</taxon>
        <taxon>eudicotyledons</taxon>
        <taxon>Gunneridae</taxon>
        <taxon>Pentapetalae</taxon>
        <taxon>asterids</taxon>
        <taxon>lamiids</taxon>
        <taxon>Lamiales</taxon>
        <taxon>Gesneriaceae</taxon>
        <taxon>Didymocarpoideae</taxon>
        <taxon>Trichosporeae</taxon>
        <taxon>Loxocarpinae</taxon>
        <taxon>Dorcoceras</taxon>
    </lineage>
</organism>
<dbReference type="GO" id="GO:0009707">
    <property type="term" value="C:chloroplast outer membrane"/>
    <property type="evidence" value="ECO:0007669"/>
    <property type="project" value="TreeGrafter"/>
</dbReference>
<dbReference type="AlphaFoldDB" id="A0A2Z7CHS6"/>
<dbReference type="Gene3D" id="2.40.160.50">
    <property type="entry name" value="membrane protein fhac: a member of the omp85/tpsb transporter family"/>
    <property type="match status" value="1"/>
</dbReference>
<dbReference type="GO" id="GO:0009658">
    <property type="term" value="P:chloroplast organization"/>
    <property type="evidence" value="ECO:0007669"/>
    <property type="project" value="TreeGrafter"/>
</dbReference>
<proteinExistence type="predicted"/>
<dbReference type="EMBL" id="KQ995689">
    <property type="protein sequence ID" value="KZV46213.1"/>
    <property type="molecule type" value="Genomic_DNA"/>
</dbReference>
<gene>
    <name evidence="1" type="ORF">F511_24766</name>
</gene>